<dbReference type="Proteomes" id="UP001161405">
    <property type="component" value="Unassembled WGS sequence"/>
</dbReference>
<keyword evidence="3" id="KW-1185">Reference proteome</keyword>
<comment type="caution">
    <text evidence="2">The sequence shown here is derived from an EMBL/GenBank/DDBJ whole genome shotgun (WGS) entry which is preliminary data.</text>
</comment>
<gene>
    <name evidence="2" type="ORF">GCM10007879_07690</name>
</gene>
<dbReference type="InterPro" id="IPR025685">
    <property type="entry name" value="YoaP-like_dom"/>
</dbReference>
<dbReference type="CDD" id="cd04301">
    <property type="entry name" value="NAT_SF"/>
    <property type="match status" value="1"/>
</dbReference>
<organism evidence="2 3">
    <name type="scientific">Maritalea porphyrae</name>
    <dbReference type="NCBI Taxonomy" id="880732"/>
    <lineage>
        <taxon>Bacteria</taxon>
        <taxon>Pseudomonadati</taxon>
        <taxon>Pseudomonadota</taxon>
        <taxon>Alphaproteobacteria</taxon>
        <taxon>Hyphomicrobiales</taxon>
        <taxon>Devosiaceae</taxon>
        <taxon>Maritalea</taxon>
    </lineage>
</organism>
<dbReference type="InterPro" id="IPR000182">
    <property type="entry name" value="GNAT_dom"/>
</dbReference>
<evidence type="ECO:0000259" key="1">
    <source>
        <dbReference type="PROSITE" id="PS51186"/>
    </source>
</evidence>
<dbReference type="EMBL" id="BSNI01000002">
    <property type="protein sequence ID" value="GLQ16520.1"/>
    <property type="molecule type" value="Genomic_DNA"/>
</dbReference>
<dbReference type="Pfam" id="PF00583">
    <property type="entry name" value="Acetyltransf_1"/>
    <property type="match status" value="1"/>
</dbReference>
<reference evidence="2" key="2">
    <citation type="submission" date="2023-01" db="EMBL/GenBank/DDBJ databases">
        <title>Draft genome sequence of Maritalea porphyrae strain NBRC 107169.</title>
        <authorList>
            <person name="Sun Q."/>
            <person name="Mori K."/>
        </authorList>
    </citation>
    <scope>NUCLEOTIDE SEQUENCE</scope>
    <source>
        <strain evidence="2">NBRC 107169</strain>
    </source>
</reference>
<dbReference type="Gene3D" id="3.40.630.30">
    <property type="match status" value="1"/>
</dbReference>
<sequence>MSYISLIPEMLQTEHICCAISDKKCANGYIAKKRWLADQHSKGYRFTRLDERGKVFIEYGPGEHAWMPVIAPNWMVMGCFWVSGKFKGHGHGKALLQSALDDAKAQGFAGLTTVVGKKKMHFQSDGKWLLRQGFQKVDELENGFVLLALSVKPDAKVEMPRFAESARAGLDANSKGVTAYYSNRCPFTEFHIENSLKESCEKRDLPLKTIKLDSLEVAQSAPTPATIFSLFLDGKFITTDVSVCMDSRFDKIVDKAMK</sequence>
<protein>
    <submittedName>
        <fullName evidence="2">GNAT family acetyltransferase</fullName>
    </submittedName>
</protein>
<reference evidence="2" key="1">
    <citation type="journal article" date="2014" name="Int. J. Syst. Evol. Microbiol.">
        <title>Complete genome of a new Firmicutes species belonging to the dominant human colonic microbiota ('Ruminococcus bicirculans') reveals two chromosomes and a selective capacity to utilize plant glucans.</title>
        <authorList>
            <consortium name="NISC Comparative Sequencing Program"/>
            <person name="Wegmann U."/>
            <person name="Louis P."/>
            <person name="Goesmann A."/>
            <person name="Henrissat B."/>
            <person name="Duncan S.H."/>
            <person name="Flint H.J."/>
        </authorList>
    </citation>
    <scope>NUCLEOTIDE SEQUENCE</scope>
    <source>
        <strain evidence="2">NBRC 107169</strain>
    </source>
</reference>
<proteinExistence type="predicted"/>
<accession>A0ABQ5UQC7</accession>
<evidence type="ECO:0000313" key="3">
    <source>
        <dbReference type="Proteomes" id="UP001161405"/>
    </source>
</evidence>
<dbReference type="Pfam" id="PF14268">
    <property type="entry name" value="YoaP"/>
    <property type="match status" value="1"/>
</dbReference>
<feature type="domain" description="N-acetyltransferase" evidence="1">
    <location>
        <begin position="14"/>
        <end position="152"/>
    </location>
</feature>
<dbReference type="RefSeq" id="WP_284362168.1">
    <property type="nucleotide sequence ID" value="NZ_BSNI01000002.1"/>
</dbReference>
<name>A0ABQ5UQC7_9HYPH</name>
<evidence type="ECO:0000313" key="2">
    <source>
        <dbReference type="EMBL" id="GLQ16520.1"/>
    </source>
</evidence>
<dbReference type="PROSITE" id="PS51186">
    <property type="entry name" value="GNAT"/>
    <property type="match status" value="1"/>
</dbReference>
<dbReference type="InterPro" id="IPR016181">
    <property type="entry name" value="Acyl_CoA_acyltransferase"/>
</dbReference>
<dbReference type="SUPFAM" id="SSF55729">
    <property type="entry name" value="Acyl-CoA N-acyltransferases (Nat)"/>
    <property type="match status" value="1"/>
</dbReference>